<dbReference type="Gene3D" id="2.60.40.4070">
    <property type="match status" value="1"/>
</dbReference>
<evidence type="ECO:0008006" key="4">
    <source>
        <dbReference type="Google" id="ProtNLM"/>
    </source>
</evidence>
<dbReference type="InterPro" id="IPR028994">
    <property type="entry name" value="Integrin_alpha_N"/>
</dbReference>
<dbReference type="InterPro" id="IPR026444">
    <property type="entry name" value="Secre_tail"/>
</dbReference>
<dbReference type="Proteomes" id="UP000051012">
    <property type="component" value="Unassembled WGS sequence"/>
</dbReference>
<keyword evidence="1" id="KW-0732">Signal</keyword>
<dbReference type="InterPro" id="IPR013783">
    <property type="entry name" value="Ig-like_fold"/>
</dbReference>
<evidence type="ECO:0000313" key="3">
    <source>
        <dbReference type="Proteomes" id="UP000051012"/>
    </source>
</evidence>
<dbReference type="Pfam" id="PF13517">
    <property type="entry name" value="FG-GAP_3"/>
    <property type="match status" value="3"/>
</dbReference>
<gene>
    <name evidence="2" type="ORF">AMJ52_03305</name>
</gene>
<dbReference type="Gene3D" id="2.60.40.10">
    <property type="entry name" value="Immunoglobulins"/>
    <property type="match status" value="3"/>
</dbReference>
<dbReference type="NCBIfam" id="TIGR04183">
    <property type="entry name" value="Por_Secre_tail"/>
    <property type="match status" value="1"/>
</dbReference>
<accession>A0A0S7YGE4</accession>
<dbReference type="EMBL" id="LJNI01000030">
    <property type="protein sequence ID" value="KPJ73734.1"/>
    <property type="molecule type" value="Genomic_DNA"/>
</dbReference>
<sequence>IDIEPDGDIDVLGAAYGDGITWWENDGNENFTEHTIASDFSSAWSVYAIDIEPDGDVDVLGAAFVADDITWWENDGNENFTEHTIADSFDVARCVYAIDLDGDNDVDVLGAAQNADDITWWENDGDENFTEHIIDASFDGAHSVYAIDMEPDGDVDVLGAALIADDITWWENDGNENFTKHTIAANFDGAQSVFAIDLDNDNDIDVLGAASDADDITWWENDGDENFTKHTIDGYFDKARSVYAIDLDNDSDVDVLGAAGAANDITWWENDDGDTTWTKHIIDADFAGATSVYAIDLDSDLDVDVLGAAYSADDIVWWESDLVITHDAGPASIDVPSTMSEGTILNPQATVANFGINSETFDIICEIDPGAYTSIETVTDLAPNDSIQVTFPDGFTFVIGPYTVTVYTQLVGDEHPENDTLKKEVEAIRIDVGPVSIDIPLTVPADTTLNPQATVTNFGSDSASFDVTCEIDPGEYTSTETVTSLPPDDSIQITFPDGFTFESGSYTVTIYTQLVDDINPINDTLTKIIETICLDVSTISIDIPATLPEDTTLNPQATVTNFGSDSSSFDITCEIDPGEFTSTETVTDLAPDDSIQVIFPDEFTFESGSYTVTVYTQLAGDDHPENDTLEKVIEATGIVEENIVTPTFFSFGLRSNPTKGQAIFHLALSDDATISISIYDVSGRLIDRLITGRKSAGHYDIPWTSRSTAGVYFYKLESPWKNEVGKLVLIR</sequence>
<reference evidence="2 3" key="1">
    <citation type="journal article" date="2015" name="Microbiome">
        <title>Genomic resolution of linkages in carbon, nitrogen, and sulfur cycling among widespread estuary sediment bacteria.</title>
        <authorList>
            <person name="Baker B.J."/>
            <person name="Lazar C.S."/>
            <person name="Teske A.P."/>
            <person name="Dick G.J."/>
        </authorList>
    </citation>
    <scope>NUCLEOTIDE SEQUENCE [LARGE SCALE GENOMIC DNA]</scope>
    <source>
        <strain evidence="2">DG_78</strain>
    </source>
</reference>
<protein>
    <recommendedName>
        <fullName evidence="4">Secretion system C-terminal sorting domain-containing protein</fullName>
    </recommendedName>
</protein>
<evidence type="ECO:0000256" key="1">
    <source>
        <dbReference type="ARBA" id="ARBA00022729"/>
    </source>
</evidence>
<dbReference type="AlphaFoldDB" id="A0A0S7YGE4"/>
<dbReference type="PANTHER" id="PTHR44103">
    <property type="entry name" value="PROPROTEIN CONVERTASE P"/>
    <property type="match status" value="1"/>
</dbReference>
<comment type="caution">
    <text evidence="2">The sequence shown here is derived from an EMBL/GenBank/DDBJ whole genome shotgun (WGS) entry which is preliminary data.</text>
</comment>
<dbReference type="PANTHER" id="PTHR44103:SF1">
    <property type="entry name" value="PROPROTEIN CONVERTASE P"/>
    <property type="match status" value="1"/>
</dbReference>
<dbReference type="SUPFAM" id="SSF69318">
    <property type="entry name" value="Integrin alpha N-terminal domain"/>
    <property type="match status" value="1"/>
</dbReference>
<name>A0A0S7YGE4_UNCT6</name>
<evidence type="ECO:0000313" key="2">
    <source>
        <dbReference type="EMBL" id="KPJ73734.1"/>
    </source>
</evidence>
<dbReference type="InterPro" id="IPR013517">
    <property type="entry name" value="FG-GAP"/>
</dbReference>
<feature type="non-terminal residue" evidence="2">
    <location>
        <position position="1"/>
    </location>
</feature>
<organism evidence="2 3">
    <name type="scientific">candidate division TA06 bacterium DG_78</name>
    <dbReference type="NCBI Taxonomy" id="1703772"/>
    <lineage>
        <taxon>Bacteria</taxon>
        <taxon>Bacteria division TA06</taxon>
    </lineage>
</organism>
<proteinExistence type="predicted"/>